<dbReference type="Pfam" id="PF08819">
    <property type="entry name" value="DUF1802"/>
    <property type="match status" value="1"/>
</dbReference>
<dbReference type="PIRSF" id="PIRSF018957">
    <property type="entry name" value="UCP018957"/>
    <property type="match status" value="1"/>
</dbReference>
<evidence type="ECO:0000313" key="2">
    <source>
        <dbReference type="Proteomes" id="UP000664844"/>
    </source>
</evidence>
<accession>A0ABS3FL31</accession>
<dbReference type="InterPro" id="IPR014923">
    <property type="entry name" value="DUF1802"/>
</dbReference>
<organism evidence="1 2">
    <name type="scientific">Phormidium pseudopriestleyi FRX01</name>
    <dbReference type="NCBI Taxonomy" id="1759528"/>
    <lineage>
        <taxon>Bacteria</taxon>
        <taxon>Bacillati</taxon>
        <taxon>Cyanobacteriota</taxon>
        <taxon>Cyanophyceae</taxon>
        <taxon>Oscillatoriophycideae</taxon>
        <taxon>Oscillatoriales</taxon>
        <taxon>Oscillatoriaceae</taxon>
        <taxon>Phormidium</taxon>
    </lineage>
</organism>
<sequence>MELTAALKEWAIAVEALERGETILLLRKGGIREVGGHFRVPESEVLLYPTFEHQKPELLKSEYAENVTPVASGWHPERVRIGSWAKITDLWPIAVETEEIAAVVQSALQPYQIWNDRFVRDRLQWKPRQPLYLLLLRTYRLSEPREIAYTQAYGGCKSWIQLTEAVATADSFPVLDEVAYGDLRDRLREIVATLTYTDSGDRS</sequence>
<evidence type="ECO:0000313" key="1">
    <source>
        <dbReference type="EMBL" id="MBO0347815.1"/>
    </source>
</evidence>
<comment type="caution">
    <text evidence="1">The sequence shown here is derived from an EMBL/GenBank/DDBJ whole genome shotgun (WGS) entry which is preliminary data.</text>
</comment>
<reference evidence="1 2" key="1">
    <citation type="submission" date="2021-03" db="EMBL/GenBank/DDBJ databases">
        <title>Metabolic Capacity of the Antarctic Cyanobacterium Phormidium pseudopriestleyi that Sustains Oxygenic Photosynthesis in the Presence of Hydrogen Sulfide.</title>
        <authorList>
            <person name="Lumian J.E."/>
            <person name="Jungblut A.D."/>
            <person name="Dillon M.L."/>
            <person name="Hawes I."/>
            <person name="Doran P.T."/>
            <person name="Mackey T.J."/>
            <person name="Dick G.J."/>
            <person name="Grettenberger C.L."/>
            <person name="Sumner D.Y."/>
        </authorList>
    </citation>
    <scope>NUCLEOTIDE SEQUENCE [LARGE SCALE GENOMIC DNA]</scope>
    <source>
        <strain evidence="1 2">FRX01</strain>
    </source>
</reference>
<name>A0ABS3FL31_9CYAN</name>
<proteinExistence type="predicted"/>
<dbReference type="EMBL" id="JAFLQW010000041">
    <property type="protein sequence ID" value="MBO0347815.1"/>
    <property type="molecule type" value="Genomic_DNA"/>
</dbReference>
<protein>
    <submittedName>
        <fullName evidence="1">DUF1802 family protein</fullName>
    </submittedName>
</protein>
<dbReference type="RefSeq" id="WP_207086389.1">
    <property type="nucleotide sequence ID" value="NZ_JAFLQW010000041.1"/>
</dbReference>
<dbReference type="InterPro" id="IPR008307">
    <property type="entry name" value="UCP018957"/>
</dbReference>
<dbReference type="Proteomes" id="UP000664844">
    <property type="component" value="Unassembled WGS sequence"/>
</dbReference>
<keyword evidence="2" id="KW-1185">Reference proteome</keyword>
<gene>
    <name evidence="1" type="ORF">J0895_01560</name>
</gene>